<feature type="transmembrane region" description="Helical" evidence="30">
    <location>
        <begin position="484"/>
        <end position="501"/>
    </location>
</feature>
<dbReference type="GO" id="GO:0003887">
    <property type="term" value="F:DNA-directed DNA polymerase activity"/>
    <property type="evidence" value="ECO:0007669"/>
    <property type="project" value="InterPro"/>
</dbReference>
<dbReference type="GO" id="GO:0050511">
    <property type="term" value="F:undecaprenyldiphospho-muramoylpentapeptide beta-N-acetylglucosaminyltransferase activity"/>
    <property type="evidence" value="ECO:0007669"/>
    <property type="project" value="InterPro"/>
</dbReference>
<feature type="transmembrane region" description="Helical" evidence="30">
    <location>
        <begin position="731"/>
        <end position="755"/>
    </location>
</feature>
<keyword evidence="13" id="KW-0540">Nuclease</keyword>
<keyword evidence="20" id="KW-0133">Cell shape</keyword>
<evidence type="ECO:0000313" key="33">
    <source>
        <dbReference type="Proteomes" id="UP001151699"/>
    </source>
</evidence>
<dbReference type="CDD" id="cd02022">
    <property type="entry name" value="DPCK"/>
    <property type="match status" value="1"/>
</dbReference>
<dbReference type="Proteomes" id="UP001151699">
    <property type="component" value="Chromosome A"/>
</dbReference>
<dbReference type="EC" id="2.4.99.28" evidence="28"/>
<dbReference type="GO" id="GO:0006260">
    <property type="term" value="P:DNA replication"/>
    <property type="evidence" value="ECO:0007669"/>
    <property type="project" value="UniProtKB-KW"/>
</dbReference>
<dbReference type="SUPFAM" id="SSF53756">
    <property type="entry name" value="UDP-Glycosyltransferase/glycogen phosphorylase"/>
    <property type="match status" value="1"/>
</dbReference>
<evidence type="ECO:0000256" key="16">
    <source>
        <dbReference type="ARBA" id="ARBA00022801"/>
    </source>
</evidence>
<dbReference type="SUPFAM" id="SSF53098">
    <property type="entry name" value="Ribonuclease H-like"/>
    <property type="match status" value="1"/>
</dbReference>
<dbReference type="InterPro" id="IPR013520">
    <property type="entry name" value="Ribonucl_H"/>
</dbReference>
<keyword evidence="12" id="KW-0235">DNA replication</keyword>
<keyword evidence="19" id="KW-0460">Magnesium</keyword>
<dbReference type="GO" id="GO:0051301">
    <property type="term" value="P:cell division"/>
    <property type="evidence" value="ECO:0007669"/>
    <property type="project" value="UniProtKB-KW"/>
</dbReference>
<evidence type="ECO:0000256" key="12">
    <source>
        <dbReference type="ARBA" id="ARBA00022705"/>
    </source>
</evidence>
<evidence type="ECO:0000256" key="11">
    <source>
        <dbReference type="ARBA" id="ARBA00022695"/>
    </source>
</evidence>
<dbReference type="InterPro" id="IPR001977">
    <property type="entry name" value="Depp_CoAkinase"/>
</dbReference>
<evidence type="ECO:0000256" key="24">
    <source>
        <dbReference type="ARBA" id="ARBA00023211"/>
    </source>
</evidence>
<keyword evidence="16" id="KW-0378">Hydrolase</keyword>
<dbReference type="GO" id="GO:0005975">
    <property type="term" value="P:carbohydrate metabolic process"/>
    <property type="evidence" value="ECO:0007669"/>
    <property type="project" value="InterPro"/>
</dbReference>
<evidence type="ECO:0000256" key="30">
    <source>
        <dbReference type="SAM" id="Phobius"/>
    </source>
</evidence>
<dbReference type="Pfam" id="PF01121">
    <property type="entry name" value="CoaE"/>
    <property type="match status" value="1"/>
</dbReference>
<keyword evidence="33" id="KW-1185">Reference proteome</keyword>
<evidence type="ECO:0000256" key="28">
    <source>
        <dbReference type="ARBA" id="ARBA00044770"/>
    </source>
</evidence>
<dbReference type="GO" id="GO:0015648">
    <property type="term" value="F:lipid-linked peptidoglycan transporter activity"/>
    <property type="evidence" value="ECO:0007669"/>
    <property type="project" value="TreeGrafter"/>
</dbReference>
<dbReference type="GO" id="GO:0004527">
    <property type="term" value="F:exonuclease activity"/>
    <property type="evidence" value="ECO:0007669"/>
    <property type="project" value="UniProtKB-KW"/>
</dbReference>
<evidence type="ECO:0000256" key="18">
    <source>
        <dbReference type="ARBA" id="ARBA00022840"/>
    </source>
</evidence>
<feature type="transmembrane region" description="Helical" evidence="30">
    <location>
        <begin position="446"/>
        <end position="472"/>
    </location>
</feature>
<dbReference type="HAMAP" id="MF_00376">
    <property type="entry name" value="Dephospho_CoA_kinase"/>
    <property type="match status" value="1"/>
</dbReference>
<evidence type="ECO:0000259" key="31">
    <source>
        <dbReference type="SMART" id="SM00479"/>
    </source>
</evidence>
<dbReference type="FunFam" id="3.30.420.10:FF:000012">
    <property type="entry name" value="DNA polymerase III subunit epsilon"/>
    <property type="match status" value="1"/>
</dbReference>
<evidence type="ECO:0000256" key="17">
    <source>
        <dbReference type="ARBA" id="ARBA00022839"/>
    </source>
</evidence>
<evidence type="ECO:0000256" key="21">
    <source>
        <dbReference type="ARBA" id="ARBA00022984"/>
    </source>
</evidence>
<dbReference type="NCBIfam" id="TIGR01133">
    <property type="entry name" value="murG"/>
    <property type="match status" value="1"/>
</dbReference>
<dbReference type="InterPro" id="IPR007235">
    <property type="entry name" value="Glyco_trans_28_C"/>
</dbReference>
<feature type="transmembrane region" description="Helical" evidence="30">
    <location>
        <begin position="507"/>
        <end position="528"/>
    </location>
</feature>
<dbReference type="InterPro" id="IPR013437">
    <property type="entry name" value="FtsW"/>
</dbReference>
<dbReference type="GO" id="GO:0008955">
    <property type="term" value="F:peptidoglycan glycosyltransferase activity"/>
    <property type="evidence" value="ECO:0007669"/>
    <property type="project" value="UniProtKB-EC"/>
</dbReference>
<dbReference type="Pfam" id="PF00929">
    <property type="entry name" value="RNase_T"/>
    <property type="match status" value="1"/>
</dbReference>
<comment type="cofactor">
    <cofactor evidence="2">
        <name>Mg(2+)</name>
        <dbReference type="ChEBI" id="CHEBI:18420"/>
    </cofactor>
</comment>
<keyword evidence="18" id="KW-0067">ATP-binding</keyword>
<organism evidence="32 33">
    <name type="scientific">Pseudolycoriella hygida</name>
    <dbReference type="NCBI Taxonomy" id="35572"/>
    <lineage>
        <taxon>Eukaryota</taxon>
        <taxon>Metazoa</taxon>
        <taxon>Ecdysozoa</taxon>
        <taxon>Arthropoda</taxon>
        <taxon>Hexapoda</taxon>
        <taxon>Insecta</taxon>
        <taxon>Pterygota</taxon>
        <taxon>Neoptera</taxon>
        <taxon>Endopterygota</taxon>
        <taxon>Diptera</taxon>
        <taxon>Nematocera</taxon>
        <taxon>Sciaroidea</taxon>
        <taxon>Sciaridae</taxon>
        <taxon>Pseudolycoriella</taxon>
    </lineage>
</organism>
<feature type="transmembrane region" description="Helical" evidence="30">
    <location>
        <begin position="572"/>
        <end position="602"/>
    </location>
</feature>
<comment type="catalytic activity">
    <reaction evidence="29">
        <text>[GlcNAc-(1-&gt;4)-Mur2Ac(oyl-L-Ala-gamma-D-Glu-L-Lys-D-Ala-D-Ala)](n)-di-trans,octa-cis-undecaprenyl diphosphate + beta-D-GlcNAc-(1-&gt;4)-Mur2Ac(oyl-L-Ala-gamma-D-Glu-L-Lys-D-Ala-D-Ala)-di-trans,octa-cis-undecaprenyl diphosphate = [GlcNAc-(1-&gt;4)-Mur2Ac(oyl-L-Ala-gamma-D-Glu-L-Lys-D-Ala-D-Ala)](n+1)-di-trans,octa-cis-undecaprenyl diphosphate + di-trans,octa-cis-undecaprenyl diphosphate + H(+)</text>
        <dbReference type="Rhea" id="RHEA:23708"/>
        <dbReference type="Rhea" id="RHEA-COMP:9602"/>
        <dbReference type="Rhea" id="RHEA-COMP:9603"/>
        <dbReference type="ChEBI" id="CHEBI:15378"/>
        <dbReference type="ChEBI" id="CHEBI:58405"/>
        <dbReference type="ChEBI" id="CHEBI:60033"/>
        <dbReference type="ChEBI" id="CHEBI:78435"/>
        <dbReference type="EC" id="2.4.99.28"/>
    </reaction>
</comment>
<evidence type="ECO:0000256" key="6">
    <source>
        <dbReference type="ARBA" id="ARBA00022475"/>
    </source>
</evidence>
<comment type="caution">
    <text evidence="32">The sequence shown here is derived from an EMBL/GenBank/DDBJ whole genome shotgun (WGS) entry which is preliminary data.</text>
</comment>
<dbReference type="NCBIfam" id="TIGR00573">
    <property type="entry name" value="dnaq"/>
    <property type="match status" value="1"/>
</dbReference>
<feature type="transmembrane region" description="Helical" evidence="30">
    <location>
        <begin position="848"/>
        <end position="866"/>
    </location>
</feature>
<dbReference type="GO" id="GO:0005524">
    <property type="term" value="F:ATP binding"/>
    <property type="evidence" value="ECO:0007669"/>
    <property type="project" value="UniProtKB-KW"/>
</dbReference>
<dbReference type="PROSITE" id="PS51219">
    <property type="entry name" value="DPCK"/>
    <property type="match status" value="1"/>
</dbReference>
<dbReference type="Gene3D" id="3.40.50.300">
    <property type="entry name" value="P-loop containing nucleotide triphosphate hydrolases"/>
    <property type="match status" value="1"/>
</dbReference>
<evidence type="ECO:0000256" key="3">
    <source>
        <dbReference type="ARBA" id="ARBA00004651"/>
    </source>
</evidence>
<dbReference type="CDD" id="cd03785">
    <property type="entry name" value="GT28_MurG"/>
    <property type="match status" value="1"/>
</dbReference>
<dbReference type="GO" id="GO:0004140">
    <property type="term" value="F:dephospho-CoA kinase activity"/>
    <property type="evidence" value="ECO:0007669"/>
    <property type="project" value="InterPro"/>
</dbReference>
<feature type="transmembrane region" description="Helical" evidence="30">
    <location>
        <begin position="872"/>
        <end position="891"/>
    </location>
</feature>
<dbReference type="PANTHER" id="PTHR30474:SF2">
    <property type="entry name" value="PEPTIDOGLYCAN GLYCOSYLTRANSFERASE FTSW-RELATED"/>
    <property type="match status" value="1"/>
</dbReference>
<keyword evidence="21" id="KW-0573">Peptidoglycan synthesis</keyword>
<dbReference type="GO" id="GO:0005886">
    <property type="term" value="C:plasma membrane"/>
    <property type="evidence" value="ECO:0007669"/>
    <property type="project" value="UniProtKB-SubCell"/>
</dbReference>
<name>A0A9Q0S4A9_9DIPT</name>
<keyword evidence="15" id="KW-0547">Nucleotide-binding</keyword>
<keyword evidence="14" id="KW-0479">Metal-binding</keyword>
<keyword evidence="23 30" id="KW-0472">Membrane</keyword>
<feature type="transmembrane region" description="Helical" evidence="30">
    <location>
        <begin position="698"/>
        <end position="719"/>
    </location>
</feature>
<keyword evidence="26" id="KW-0961">Cell wall biogenesis/degradation</keyword>
<keyword evidence="25" id="KW-0131">Cell cycle</keyword>
<keyword evidence="9 32" id="KW-0808">Transferase</keyword>
<feature type="transmembrane region" description="Helical" evidence="30">
    <location>
        <begin position="549"/>
        <end position="566"/>
    </location>
</feature>
<dbReference type="EMBL" id="WJQU01000001">
    <property type="protein sequence ID" value="KAJ6644947.1"/>
    <property type="molecule type" value="Genomic_DNA"/>
</dbReference>
<evidence type="ECO:0000256" key="8">
    <source>
        <dbReference type="ARBA" id="ARBA00022676"/>
    </source>
</evidence>
<evidence type="ECO:0000256" key="29">
    <source>
        <dbReference type="ARBA" id="ARBA00049902"/>
    </source>
</evidence>
<evidence type="ECO:0000256" key="10">
    <source>
        <dbReference type="ARBA" id="ARBA00022692"/>
    </source>
</evidence>
<feature type="domain" description="Exonuclease" evidence="31">
    <location>
        <begin position="182"/>
        <end position="355"/>
    </location>
</feature>
<comment type="subcellular location">
    <subcellularLocation>
        <location evidence="3">Cell membrane</location>
        <topology evidence="3">Multi-pass membrane protein</topology>
    </subcellularLocation>
</comment>
<feature type="transmembrane region" description="Helical" evidence="30">
    <location>
        <begin position="761"/>
        <end position="779"/>
    </location>
</feature>
<keyword evidence="7" id="KW-0132">Cell division</keyword>
<dbReference type="Gene3D" id="3.40.50.2000">
    <property type="entry name" value="Glycogen Phosphorylase B"/>
    <property type="match status" value="2"/>
</dbReference>
<sequence>MFIKMIYVGITGSYASGKTFLLNCLANLGFVTFSSDNYITELYQNLKIQDIILTEIIYSEDLARQRLQDFIHPLVVEKLSLLKQQNSSAEIIFAEVPLLFEVGFEQYFDFYVTTFCKEKTRLARAKSRQGFDFKNYKKITEIQLPQKIKMEKADFIINTDVEQKDLDKQIHQLIDHLIKKSKEIILDTETTGLEPRDGHRIVEIGAIEMVNKVLTGKHFHFYINPERDMPTEAYRIHGISGEFLKNKPRFKEIADDFLAFIKYSKLVIHNAAFDIKFLNYELSLLNIPTVEFLELSNTIDTLALARKMFPGSRVSLDALCKRYKIDNSARKLHGALKDAALLAEVYVELTGGRQVSFAINNNKPIEEVVVKTFTTRQKNILVIKPTKEELQKHRDFLKKILSPLWLYKGDNILNCKKQCDMIQDNDNKELSNNYIKWWWRSIDQQMIISLVILFVFSLMLVTTSGSAVANRIGLSEHYFATRQAIYLVCATILIVFFSSFSKNWLKRFSILGFITCVIMLILVKFYGYEVKGATRWINILGLSIQPSEFIKPFFVVIVGWILSLKFKEDFPSFFVCLILYSIVALLLIIQPDFGMLVMITLVGGSQLFIAGMPIFWIILATFMGAAGITGAYFFLPHVTKRINSFLDPDSSENYQVGKSIRAFEHGGLYGRGPGEGAVKQVLPDSHTDFIFAVAGEEFGAIICLIIIGIFAFIVIRSILKLIKEEDKFIQLSASGIITQLGLQAIINIGVTLNLLPTKGMTLPFISYGGSSTLATAIAIDMKKIVVTGGGTAGHLFPAITLGNELIKRGYELHLITDIRCQKYITNDLKLIPHIINVRLFSKGSINKLRLFISLLGPIFKLILLFARIKPSVIIGFGGYPTFTPLLAALFLRIPMIVYEQNCFLGKTNRFFLKYLKMLVLTYKETKNCSEIDNSKKIIIGSIVRENIKILKEKGDFNNDPFRILIFGGSQGAKIFSTLIPESVKLLMSLDPSINNFHITQQAALEDHATIEKVYKELKISYQLGDFFYDMENQYANHELVISRAGASTIAELSYIGLPAIFIPLPSAADNHQFYNANSLAESGAGWCFEQREVTPKKLAEKLLVLIKNRDILKQASSKLLQRKNDGGEVLASLVEKIIR</sequence>
<gene>
    <name evidence="32" type="primary">murG</name>
    <name evidence="32" type="ORF">Bhyg_00142</name>
</gene>
<evidence type="ECO:0000256" key="5">
    <source>
        <dbReference type="ARBA" id="ARBA00020352"/>
    </source>
</evidence>
<dbReference type="Pfam" id="PF04101">
    <property type="entry name" value="Glyco_tran_28_C"/>
    <property type="match status" value="1"/>
</dbReference>
<keyword evidence="24" id="KW-0464">Manganese</keyword>
<comment type="cofactor">
    <cofactor evidence="1">
        <name>Mn(2+)</name>
        <dbReference type="ChEBI" id="CHEBI:29035"/>
    </cofactor>
</comment>
<keyword evidence="8" id="KW-0328">Glycosyltransferase</keyword>
<evidence type="ECO:0000256" key="7">
    <source>
        <dbReference type="ARBA" id="ARBA00022618"/>
    </source>
</evidence>
<feature type="transmembrane region" description="Helical" evidence="30">
    <location>
        <begin position="614"/>
        <end position="635"/>
    </location>
</feature>
<dbReference type="InterPro" id="IPR004276">
    <property type="entry name" value="GlycoTrans_28_N"/>
</dbReference>
<evidence type="ECO:0000256" key="15">
    <source>
        <dbReference type="ARBA" id="ARBA00022741"/>
    </source>
</evidence>
<dbReference type="GO" id="GO:0071555">
    <property type="term" value="P:cell wall organization"/>
    <property type="evidence" value="ECO:0007669"/>
    <property type="project" value="UniProtKB-KW"/>
</dbReference>
<evidence type="ECO:0000256" key="13">
    <source>
        <dbReference type="ARBA" id="ARBA00022722"/>
    </source>
</evidence>
<dbReference type="Pfam" id="PF03033">
    <property type="entry name" value="Glyco_transf_28"/>
    <property type="match status" value="1"/>
</dbReference>
<keyword evidence="11" id="KW-0548">Nucleotidyltransferase</keyword>
<dbReference type="InterPro" id="IPR006054">
    <property type="entry name" value="DnaQ"/>
</dbReference>
<dbReference type="NCBIfam" id="TIGR02614">
    <property type="entry name" value="ftsW"/>
    <property type="match status" value="1"/>
</dbReference>
<dbReference type="InterPro" id="IPR006309">
    <property type="entry name" value="DnaQ_proteo"/>
</dbReference>
<accession>A0A9Q0S4A9</accession>
<evidence type="ECO:0000256" key="25">
    <source>
        <dbReference type="ARBA" id="ARBA00023306"/>
    </source>
</evidence>
<dbReference type="CDD" id="cd06131">
    <property type="entry name" value="DNA_pol_III_epsilon_Ecoli_like"/>
    <property type="match status" value="1"/>
</dbReference>
<dbReference type="InterPro" id="IPR012337">
    <property type="entry name" value="RNaseH-like_sf"/>
</dbReference>
<evidence type="ECO:0000256" key="4">
    <source>
        <dbReference type="ARBA" id="ARBA00004752"/>
    </source>
</evidence>
<comment type="pathway">
    <text evidence="4">Cell wall biogenesis; peptidoglycan biosynthesis.</text>
</comment>
<dbReference type="SUPFAM" id="SSF52540">
    <property type="entry name" value="P-loop containing nucleoside triphosphate hydrolases"/>
    <property type="match status" value="1"/>
</dbReference>
<evidence type="ECO:0000313" key="32">
    <source>
        <dbReference type="EMBL" id="KAJ6644947.1"/>
    </source>
</evidence>
<dbReference type="GO" id="GO:0015937">
    <property type="term" value="P:coenzyme A biosynthetic process"/>
    <property type="evidence" value="ECO:0007669"/>
    <property type="project" value="InterPro"/>
</dbReference>
<dbReference type="NCBIfam" id="NF004316">
    <property type="entry name" value="PRK05711.1"/>
    <property type="match status" value="1"/>
</dbReference>
<dbReference type="InterPro" id="IPR036397">
    <property type="entry name" value="RNaseH_sf"/>
</dbReference>
<dbReference type="GO" id="GO:0032153">
    <property type="term" value="C:cell division site"/>
    <property type="evidence" value="ECO:0007669"/>
    <property type="project" value="TreeGrafter"/>
</dbReference>
<dbReference type="AlphaFoldDB" id="A0A9Q0S4A9"/>
<dbReference type="InterPro" id="IPR001182">
    <property type="entry name" value="FtsW/RodA"/>
</dbReference>
<proteinExistence type="inferred from homology"/>
<keyword evidence="10 30" id="KW-0812">Transmembrane</keyword>
<dbReference type="GO" id="GO:0008360">
    <property type="term" value="P:regulation of cell shape"/>
    <property type="evidence" value="ECO:0007669"/>
    <property type="project" value="UniProtKB-KW"/>
</dbReference>
<dbReference type="GO" id="GO:0046872">
    <property type="term" value="F:metal ion binding"/>
    <property type="evidence" value="ECO:0007669"/>
    <property type="project" value="UniProtKB-KW"/>
</dbReference>
<keyword evidence="22 30" id="KW-1133">Transmembrane helix</keyword>
<dbReference type="NCBIfam" id="TIGR01406">
    <property type="entry name" value="dnaQ_proteo"/>
    <property type="match status" value="1"/>
</dbReference>
<evidence type="ECO:0000256" key="1">
    <source>
        <dbReference type="ARBA" id="ARBA00001936"/>
    </source>
</evidence>
<dbReference type="PANTHER" id="PTHR30474">
    <property type="entry name" value="CELL CYCLE PROTEIN"/>
    <property type="match status" value="1"/>
</dbReference>
<dbReference type="HAMAP" id="MF_00033">
    <property type="entry name" value="MurG"/>
    <property type="match status" value="1"/>
</dbReference>
<evidence type="ECO:0000256" key="26">
    <source>
        <dbReference type="ARBA" id="ARBA00023316"/>
    </source>
</evidence>
<evidence type="ECO:0000256" key="19">
    <source>
        <dbReference type="ARBA" id="ARBA00022842"/>
    </source>
</evidence>
<evidence type="ECO:0000256" key="9">
    <source>
        <dbReference type="ARBA" id="ARBA00022679"/>
    </source>
</evidence>
<protein>
    <recommendedName>
        <fullName evidence="5">DNA polymerase III subunit epsilon</fullName>
        <ecNumber evidence="28">2.4.99.28</ecNumber>
    </recommendedName>
    <alternativeName>
        <fullName evidence="27">Peptidoglycan polymerase</fullName>
    </alternativeName>
</protein>
<evidence type="ECO:0000256" key="20">
    <source>
        <dbReference type="ARBA" id="ARBA00022960"/>
    </source>
</evidence>
<dbReference type="Gene3D" id="3.30.420.10">
    <property type="entry name" value="Ribonuclease H-like superfamily/Ribonuclease H"/>
    <property type="match status" value="1"/>
</dbReference>
<evidence type="ECO:0000256" key="27">
    <source>
        <dbReference type="ARBA" id="ARBA00032370"/>
    </source>
</evidence>
<dbReference type="OrthoDB" id="10063905at2759"/>
<keyword evidence="6" id="KW-1003">Cell membrane</keyword>
<evidence type="ECO:0000256" key="23">
    <source>
        <dbReference type="ARBA" id="ARBA00023136"/>
    </source>
</evidence>
<dbReference type="GO" id="GO:0003677">
    <property type="term" value="F:DNA binding"/>
    <property type="evidence" value="ECO:0007669"/>
    <property type="project" value="InterPro"/>
</dbReference>
<evidence type="ECO:0000256" key="22">
    <source>
        <dbReference type="ARBA" id="ARBA00022989"/>
    </source>
</evidence>
<dbReference type="InterPro" id="IPR027417">
    <property type="entry name" value="P-loop_NTPase"/>
</dbReference>
<dbReference type="InterPro" id="IPR006009">
    <property type="entry name" value="GlcNAc_MurG"/>
</dbReference>
<dbReference type="Pfam" id="PF01098">
    <property type="entry name" value="FTSW_RODA_SPOVE"/>
    <property type="match status" value="1"/>
</dbReference>
<keyword evidence="17" id="KW-0269">Exonuclease</keyword>
<reference evidence="32" key="1">
    <citation type="submission" date="2022-07" db="EMBL/GenBank/DDBJ databases">
        <authorList>
            <person name="Trinca V."/>
            <person name="Uliana J.V.C."/>
            <person name="Torres T.T."/>
            <person name="Ward R.J."/>
            <person name="Monesi N."/>
        </authorList>
    </citation>
    <scope>NUCLEOTIDE SEQUENCE</scope>
    <source>
        <strain evidence="32">HSMRA1968</strain>
        <tissue evidence="32">Whole embryos</tissue>
    </source>
</reference>
<evidence type="ECO:0000256" key="14">
    <source>
        <dbReference type="ARBA" id="ARBA00022723"/>
    </source>
</evidence>
<evidence type="ECO:0000256" key="2">
    <source>
        <dbReference type="ARBA" id="ARBA00001946"/>
    </source>
</evidence>
<dbReference type="SMART" id="SM00479">
    <property type="entry name" value="EXOIII"/>
    <property type="match status" value="1"/>
</dbReference>